<evidence type="ECO:0008006" key="3">
    <source>
        <dbReference type="Google" id="ProtNLM"/>
    </source>
</evidence>
<protein>
    <recommendedName>
        <fullName evidence="3">F-box domain-containing protein</fullName>
    </recommendedName>
</protein>
<dbReference type="VEuPathDB" id="FungiDB:AeMF1_018201"/>
<keyword evidence="2" id="KW-1185">Reference proteome</keyword>
<comment type="caution">
    <text evidence="1">The sequence shown here is derived from an EMBL/GenBank/DDBJ whole genome shotgun (WGS) entry which is preliminary data.</text>
</comment>
<proteinExistence type="predicted"/>
<name>A0A6G0W6D6_9STRA</name>
<sequence length="248" mass="28723">MQVDRRGTVLWQWIHDALTAQGYTSDSTLGLDSLHGMFSPMEYAVPATNTRLLVRAILIGNKFMLHCERHDGMTTTWRVDFPLKAYIPADPALYPKHREYVVWRVQKDIVDHGTASIQANLVAMPDHARNLALSFLDAKSLVQVRGACQILAKSSMEPSLWQQHLQREFPQLVHDIGGANAFPAYVNAFQRRKERRLMLLRQQLMHHEEVFFPWERHELMPRFPLSGNAFVPPLPRPTTDLFRRQFPF</sequence>
<accession>A0A6G0W6D6</accession>
<evidence type="ECO:0000313" key="2">
    <source>
        <dbReference type="Proteomes" id="UP000481153"/>
    </source>
</evidence>
<gene>
    <name evidence="1" type="ORF">Ae201684_018266</name>
</gene>
<dbReference type="EMBL" id="VJMJ01000327">
    <property type="protein sequence ID" value="KAF0722667.1"/>
    <property type="molecule type" value="Genomic_DNA"/>
</dbReference>
<dbReference type="AlphaFoldDB" id="A0A6G0W6D6"/>
<dbReference type="InterPro" id="IPR036047">
    <property type="entry name" value="F-box-like_dom_sf"/>
</dbReference>
<dbReference type="SUPFAM" id="SSF81383">
    <property type="entry name" value="F-box domain"/>
    <property type="match status" value="1"/>
</dbReference>
<evidence type="ECO:0000313" key="1">
    <source>
        <dbReference type="EMBL" id="KAF0722667.1"/>
    </source>
</evidence>
<reference evidence="1 2" key="1">
    <citation type="submission" date="2019-07" db="EMBL/GenBank/DDBJ databases">
        <title>Genomics analysis of Aphanomyces spp. identifies a new class of oomycete effector associated with host adaptation.</title>
        <authorList>
            <person name="Gaulin E."/>
        </authorList>
    </citation>
    <scope>NUCLEOTIDE SEQUENCE [LARGE SCALE GENOMIC DNA]</scope>
    <source>
        <strain evidence="1 2">ATCC 201684</strain>
    </source>
</reference>
<organism evidence="1 2">
    <name type="scientific">Aphanomyces euteiches</name>
    <dbReference type="NCBI Taxonomy" id="100861"/>
    <lineage>
        <taxon>Eukaryota</taxon>
        <taxon>Sar</taxon>
        <taxon>Stramenopiles</taxon>
        <taxon>Oomycota</taxon>
        <taxon>Saprolegniomycetes</taxon>
        <taxon>Saprolegniales</taxon>
        <taxon>Verrucalvaceae</taxon>
        <taxon>Aphanomyces</taxon>
    </lineage>
</organism>
<dbReference type="Proteomes" id="UP000481153">
    <property type="component" value="Unassembled WGS sequence"/>
</dbReference>